<proteinExistence type="predicted"/>
<dbReference type="PROSITE" id="PS50850">
    <property type="entry name" value="MFS"/>
    <property type="match status" value="1"/>
</dbReference>
<reference evidence="8 9" key="1">
    <citation type="submission" date="2019-07" db="EMBL/GenBank/DDBJ databases">
        <title>Aquicoccus porphyridii gen. nov., sp. nov., isolated from a small marine red alga, Porphyridium marinum.</title>
        <authorList>
            <person name="Liu L."/>
        </authorList>
    </citation>
    <scope>NUCLEOTIDE SEQUENCE [LARGE SCALE GENOMIC DNA]</scope>
    <source>
        <strain evidence="8 9">L1 8-17</strain>
    </source>
</reference>
<dbReference type="PROSITE" id="PS00216">
    <property type="entry name" value="SUGAR_TRANSPORT_1"/>
    <property type="match status" value="1"/>
</dbReference>
<comment type="subcellular location">
    <subcellularLocation>
        <location evidence="1">Membrane</location>
        <topology evidence="1">Multi-pass membrane protein</topology>
    </subcellularLocation>
</comment>
<dbReference type="PANTHER" id="PTHR23504:SF15">
    <property type="entry name" value="MAJOR FACILITATOR SUPERFAMILY (MFS) PROFILE DOMAIN-CONTAINING PROTEIN"/>
    <property type="match status" value="1"/>
</dbReference>
<keyword evidence="3 6" id="KW-0812">Transmembrane</keyword>
<dbReference type="GO" id="GO:0022857">
    <property type="term" value="F:transmembrane transporter activity"/>
    <property type="evidence" value="ECO:0007669"/>
    <property type="project" value="InterPro"/>
</dbReference>
<dbReference type="Pfam" id="PF07690">
    <property type="entry name" value="MFS_1"/>
    <property type="match status" value="1"/>
</dbReference>
<evidence type="ECO:0000256" key="4">
    <source>
        <dbReference type="ARBA" id="ARBA00022989"/>
    </source>
</evidence>
<comment type="caution">
    <text evidence="8">The sequence shown here is derived from an EMBL/GenBank/DDBJ whole genome shotgun (WGS) entry which is preliminary data.</text>
</comment>
<keyword evidence="5 6" id="KW-0472">Membrane</keyword>
<evidence type="ECO:0000256" key="1">
    <source>
        <dbReference type="ARBA" id="ARBA00004141"/>
    </source>
</evidence>
<dbReference type="InterPro" id="IPR020846">
    <property type="entry name" value="MFS_dom"/>
</dbReference>
<keyword evidence="2" id="KW-0813">Transport</keyword>
<evidence type="ECO:0000256" key="5">
    <source>
        <dbReference type="ARBA" id="ARBA00023136"/>
    </source>
</evidence>
<accession>A0A5A9ZC69</accession>
<gene>
    <name evidence="8" type="ORF">FLO80_11715</name>
</gene>
<feature type="transmembrane region" description="Helical" evidence="6">
    <location>
        <begin position="348"/>
        <end position="370"/>
    </location>
</feature>
<feature type="transmembrane region" description="Helical" evidence="6">
    <location>
        <begin position="382"/>
        <end position="406"/>
    </location>
</feature>
<feature type="transmembrane region" description="Helical" evidence="6">
    <location>
        <begin position="259"/>
        <end position="279"/>
    </location>
</feature>
<evidence type="ECO:0000256" key="3">
    <source>
        <dbReference type="ARBA" id="ARBA00022692"/>
    </source>
</evidence>
<evidence type="ECO:0000256" key="2">
    <source>
        <dbReference type="ARBA" id="ARBA00022448"/>
    </source>
</evidence>
<dbReference type="InterPro" id="IPR036259">
    <property type="entry name" value="MFS_trans_sf"/>
</dbReference>
<dbReference type="EMBL" id="VINQ01000008">
    <property type="protein sequence ID" value="KAA0914669.1"/>
    <property type="molecule type" value="Genomic_DNA"/>
</dbReference>
<evidence type="ECO:0000313" key="8">
    <source>
        <dbReference type="EMBL" id="KAA0914669.1"/>
    </source>
</evidence>
<evidence type="ECO:0000256" key="6">
    <source>
        <dbReference type="SAM" id="Phobius"/>
    </source>
</evidence>
<name>A0A5A9ZC69_9RHOB</name>
<feature type="transmembrane region" description="Helical" evidence="6">
    <location>
        <begin position="324"/>
        <end position="342"/>
    </location>
</feature>
<feature type="transmembrane region" description="Helical" evidence="6">
    <location>
        <begin position="18"/>
        <end position="41"/>
    </location>
</feature>
<keyword evidence="9" id="KW-1185">Reference proteome</keyword>
<dbReference type="AlphaFoldDB" id="A0A5A9ZC69"/>
<dbReference type="PANTHER" id="PTHR23504">
    <property type="entry name" value="MAJOR FACILITATOR SUPERFAMILY DOMAIN-CONTAINING PROTEIN 10"/>
    <property type="match status" value="1"/>
</dbReference>
<dbReference type="Proteomes" id="UP000325291">
    <property type="component" value="Unassembled WGS sequence"/>
</dbReference>
<protein>
    <submittedName>
        <fullName evidence="8">MFS transporter</fullName>
    </submittedName>
</protein>
<feature type="transmembrane region" description="Helical" evidence="6">
    <location>
        <begin position="113"/>
        <end position="132"/>
    </location>
</feature>
<organism evidence="8 9">
    <name type="scientific">Aquicoccus porphyridii</name>
    <dbReference type="NCBI Taxonomy" id="1852029"/>
    <lineage>
        <taxon>Bacteria</taxon>
        <taxon>Pseudomonadati</taxon>
        <taxon>Pseudomonadota</taxon>
        <taxon>Alphaproteobacteria</taxon>
        <taxon>Rhodobacterales</taxon>
        <taxon>Paracoccaceae</taxon>
        <taxon>Aquicoccus</taxon>
    </lineage>
</organism>
<dbReference type="GO" id="GO:0016020">
    <property type="term" value="C:membrane"/>
    <property type="evidence" value="ECO:0007669"/>
    <property type="project" value="UniProtKB-SubCell"/>
</dbReference>
<dbReference type="Gene3D" id="1.20.1250.20">
    <property type="entry name" value="MFS general substrate transporter like domains"/>
    <property type="match status" value="1"/>
</dbReference>
<feature type="transmembrane region" description="Helical" evidence="6">
    <location>
        <begin position="412"/>
        <end position="430"/>
    </location>
</feature>
<keyword evidence="4 6" id="KW-1133">Transmembrane helix</keyword>
<sequence length="441" mass="45655">MGVSVLNTTTHKFSIAPLLAVTFVGTLGFSIVTPFLVVLVTQWGGNAVVYGILAATYSFFQLFGAPILGKMSDRIGRRRVLLLSQFGTLLSWAIFLVAFALPDAALRHVTSGWLGDFVLTLPLLVLFVARAADGLTGGNVSVSNAYLADITTDEDRTKNFGQMAVASNLGFVIGPALAGLLGATILGEVLPVIAALAISAIALGLIQFGLVDVAPKPIAATLEEPSACDLYGQETQSAYQLDCAKPNGMGAVLALTHMPALMAVNFLVMLGFSFFYVAFPVHAVEGLEWDVIQIGIFFAVLSLVMILVEGPVLARVGKISGDRALMSFGALCLASGFVALLVPETVAVYFGAALIALGNGLMWPTFMAVLSKAAGDRLQGAVQGYAQSAGAVASIAGLIAGGIGYVALGPGLFVFAAGAIAVSALLVLTYRPQPVRAPLGD</sequence>
<dbReference type="CDD" id="cd17330">
    <property type="entry name" value="MFS_SLC46_TetA_like"/>
    <property type="match status" value="1"/>
</dbReference>
<dbReference type="SUPFAM" id="SSF103473">
    <property type="entry name" value="MFS general substrate transporter"/>
    <property type="match status" value="1"/>
</dbReference>
<feature type="transmembrane region" description="Helical" evidence="6">
    <location>
        <begin position="165"/>
        <end position="186"/>
    </location>
</feature>
<feature type="transmembrane region" description="Helical" evidence="6">
    <location>
        <begin position="47"/>
        <end position="68"/>
    </location>
</feature>
<feature type="transmembrane region" description="Helical" evidence="6">
    <location>
        <begin position="291"/>
        <end position="312"/>
    </location>
</feature>
<feature type="domain" description="Major facilitator superfamily (MFS) profile" evidence="7">
    <location>
        <begin position="14"/>
        <end position="435"/>
    </location>
</feature>
<feature type="transmembrane region" description="Helical" evidence="6">
    <location>
        <begin position="192"/>
        <end position="211"/>
    </location>
</feature>
<feature type="transmembrane region" description="Helical" evidence="6">
    <location>
        <begin position="80"/>
        <end position="101"/>
    </location>
</feature>
<dbReference type="InterPro" id="IPR011701">
    <property type="entry name" value="MFS"/>
</dbReference>
<evidence type="ECO:0000259" key="7">
    <source>
        <dbReference type="PROSITE" id="PS50850"/>
    </source>
</evidence>
<dbReference type="InterPro" id="IPR005829">
    <property type="entry name" value="Sugar_transporter_CS"/>
</dbReference>
<evidence type="ECO:0000313" key="9">
    <source>
        <dbReference type="Proteomes" id="UP000325291"/>
    </source>
</evidence>